<evidence type="ECO:0000256" key="1">
    <source>
        <dbReference type="SAM" id="MobiDB-lite"/>
    </source>
</evidence>
<evidence type="ECO:0000256" key="2">
    <source>
        <dbReference type="SAM" id="Phobius"/>
    </source>
</evidence>
<keyword evidence="2" id="KW-0472">Membrane</keyword>
<keyword evidence="2" id="KW-0812">Transmembrane</keyword>
<protein>
    <submittedName>
        <fullName evidence="3">Uncharacterized protein</fullName>
    </submittedName>
</protein>
<proteinExistence type="predicted"/>
<keyword evidence="2" id="KW-1133">Transmembrane helix</keyword>
<evidence type="ECO:0000313" key="4">
    <source>
        <dbReference type="Proteomes" id="UP000472372"/>
    </source>
</evidence>
<evidence type="ECO:0000313" key="3">
    <source>
        <dbReference type="EMBL" id="CAE7214038.1"/>
    </source>
</evidence>
<gene>
    <name evidence="3" type="ORF">PTTW11_10490</name>
</gene>
<accession>A0A6S6WF74</accession>
<sequence length="250" mass="27883">MHPASCTDTLRNEQDMLASPLYFGHWIFTTTYPVFPPVPYLPYHCLEQPGARITTAQPCPYGWTTVTEFTSWVPQYGPLSFTLRSETTAALCCPSGYKYGNDGHVCSSTITHGRTFTYVQYTTDGLNLLPGSTVATKFLANIPVWGDGVGISLVPITSLAIGIFLWKMRRRRKTPDISNDNSDAVHEEGGNAESKEPTLVFEELHEHRAEVVHEHGAEQLHELPETSHNPPELQGLSGAYHNRHELLETM</sequence>
<organism evidence="3 4">
    <name type="scientific">Pyrenophora teres f. teres</name>
    <dbReference type="NCBI Taxonomy" id="97479"/>
    <lineage>
        <taxon>Eukaryota</taxon>
        <taxon>Fungi</taxon>
        <taxon>Dikarya</taxon>
        <taxon>Ascomycota</taxon>
        <taxon>Pezizomycotina</taxon>
        <taxon>Dothideomycetes</taxon>
        <taxon>Pleosporomycetidae</taxon>
        <taxon>Pleosporales</taxon>
        <taxon>Pleosporineae</taxon>
        <taxon>Pleosporaceae</taxon>
        <taxon>Pyrenophora</taxon>
    </lineage>
</organism>
<dbReference type="AlphaFoldDB" id="A0A6S6WF74"/>
<feature type="compositionally biased region" description="Basic and acidic residues" evidence="1">
    <location>
        <begin position="183"/>
        <end position="195"/>
    </location>
</feature>
<feature type="region of interest" description="Disordered" evidence="1">
    <location>
        <begin position="175"/>
        <end position="195"/>
    </location>
</feature>
<dbReference type="EMBL" id="HG992987">
    <property type="protein sequence ID" value="CAE7214038.1"/>
    <property type="molecule type" value="Genomic_DNA"/>
</dbReference>
<reference evidence="3" key="1">
    <citation type="submission" date="2021-02" db="EMBL/GenBank/DDBJ databases">
        <authorList>
            <person name="Syme A R."/>
            <person name="Syme A R."/>
            <person name="Moolhuijzen P."/>
        </authorList>
    </citation>
    <scope>NUCLEOTIDE SEQUENCE</scope>
    <source>
        <strain evidence="3">W1-1</strain>
    </source>
</reference>
<feature type="transmembrane region" description="Helical" evidence="2">
    <location>
        <begin position="144"/>
        <end position="166"/>
    </location>
</feature>
<dbReference type="Proteomes" id="UP000472372">
    <property type="component" value="Chromosome 11"/>
</dbReference>
<name>A0A6S6WF74_9PLEO</name>